<evidence type="ECO:0000313" key="3">
    <source>
        <dbReference type="Proteomes" id="UP000006034"/>
    </source>
</evidence>
<feature type="region of interest" description="Disordered" evidence="1">
    <location>
        <begin position="1"/>
        <end position="20"/>
    </location>
</feature>
<dbReference type="eggNOG" id="COG5511">
    <property type="taxonomic scope" value="Bacteria"/>
</dbReference>
<protein>
    <submittedName>
        <fullName evidence="2">Lambda family phage portal protein</fullName>
    </submittedName>
</protein>
<feature type="compositionally biased region" description="Basic and acidic residues" evidence="1">
    <location>
        <begin position="215"/>
        <end position="224"/>
    </location>
</feature>
<feature type="region of interest" description="Disordered" evidence="1">
    <location>
        <begin position="212"/>
        <end position="242"/>
    </location>
</feature>
<gene>
    <name evidence="2" type="ORF">HMPREF0179_05243</name>
</gene>
<dbReference type="STRING" id="563192.HMPREF0179_05243"/>
<name>S2KXG2_BILW3</name>
<dbReference type="InterPro" id="IPR006429">
    <property type="entry name" value="Phage_lambda_portal"/>
</dbReference>
<dbReference type="AlphaFoldDB" id="S2KXG2"/>
<dbReference type="GO" id="GO:0005198">
    <property type="term" value="F:structural molecule activity"/>
    <property type="evidence" value="ECO:0007669"/>
    <property type="project" value="InterPro"/>
</dbReference>
<keyword evidence="3" id="KW-1185">Reference proteome</keyword>
<reference evidence="2 3" key="2">
    <citation type="submission" date="2013-04" db="EMBL/GenBank/DDBJ databases">
        <title>The Genome Sequence of Bilophila wadsworthia 3_1_6.</title>
        <authorList>
            <consortium name="The Broad Institute Genomics Platform"/>
            <person name="Earl A."/>
            <person name="Ward D."/>
            <person name="Feldgarden M."/>
            <person name="Gevers D."/>
            <person name="Sibley C."/>
            <person name="Strauss J."/>
            <person name="Allen-Vercoe E."/>
            <person name="Walker B."/>
            <person name="Young S."/>
            <person name="Zeng Q."/>
            <person name="Gargeya S."/>
            <person name="Fitzgerald M."/>
            <person name="Haas B."/>
            <person name="Abouelleil A."/>
            <person name="Allen A.W."/>
            <person name="Alvarado L."/>
            <person name="Arachchi H.M."/>
            <person name="Berlin A.M."/>
            <person name="Chapman S.B."/>
            <person name="Gainer-Dewar J."/>
            <person name="Goldberg J."/>
            <person name="Griggs A."/>
            <person name="Gujja S."/>
            <person name="Hansen M."/>
            <person name="Howarth C."/>
            <person name="Imamovic A."/>
            <person name="Ireland A."/>
            <person name="Larimer J."/>
            <person name="McCowan C."/>
            <person name="Murphy C."/>
            <person name="Pearson M."/>
            <person name="Poon T.W."/>
            <person name="Priest M."/>
            <person name="Roberts A."/>
            <person name="Saif S."/>
            <person name="Shea T."/>
            <person name="Sisk P."/>
            <person name="Sykes S."/>
            <person name="Wortman J."/>
            <person name="Nusbaum C."/>
            <person name="Birren B."/>
        </authorList>
    </citation>
    <scope>NUCLEOTIDE SEQUENCE [LARGE SCALE GENOMIC DNA]</scope>
    <source>
        <strain evidence="2 3">3_1_6</strain>
    </source>
</reference>
<dbReference type="HOGENOM" id="CLU_1145465_0_0_7"/>
<dbReference type="EMBL" id="ADCP02000001">
    <property type="protein sequence ID" value="EPC05961.1"/>
    <property type="molecule type" value="Genomic_DNA"/>
</dbReference>
<reference evidence="2 3" key="1">
    <citation type="submission" date="2010-10" db="EMBL/GenBank/DDBJ databases">
        <authorList>
            <consortium name="The Broad Institute Genome Sequencing Platform"/>
            <person name="Ward D."/>
            <person name="Earl A."/>
            <person name="Feldgarden M."/>
            <person name="Young S.K."/>
            <person name="Gargeya S."/>
            <person name="Zeng Q."/>
            <person name="Alvarado L."/>
            <person name="Berlin A."/>
            <person name="Bochicchio J."/>
            <person name="Chapman S.B."/>
            <person name="Chen Z."/>
            <person name="Freedman E."/>
            <person name="Gellesch M."/>
            <person name="Goldberg J."/>
            <person name="Griggs A."/>
            <person name="Gujja S."/>
            <person name="Heilman E."/>
            <person name="Heiman D."/>
            <person name="Howarth C."/>
            <person name="Mehta T."/>
            <person name="Neiman D."/>
            <person name="Pearson M."/>
            <person name="Roberts A."/>
            <person name="Saif S."/>
            <person name="Shea T."/>
            <person name="Shenoy N."/>
            <person name="Sisk P."/>
            <person name="Stolte C."/>
            <person name="Sykes S."/>
            <person name="White J."/>
            <person name="Yandava C."/>
            <person name="Allen-Vercoe E."/>
            <person name="Sibley C."/>
            <person name="Ambrose C.E."/>
            <person name="Strauss J."/>
            <person name="Daigneault M."/>
            <person name="Haas B."/>
            <person name="Nusbaum C."/>
            <person name="Birren B."/>
        </authorList>
    </citation>
    <scope>NUCLEOTIDE SEQUENCE [LARGE SCALE GENOMIC DNA]</scope>
    <source>
        <strain evidence="2 3">3_1_6</strain>
    </source>
</reference>
<evidence type="ECO:0000313" key="2">
    <source>
        <dbReference type="EMBL" id="EPC05961.1"/>
    </source>
</evidence>
<dbReference type="Pfam" id="PF05136">
    <property type="entry name" value="Phage_portal_2"/>
    <property type="match status" value="1"/>
</dbReference>
<comment type="caution">
    <text evidence="2">The sequence shown here is derived from an EMBL/GenBank/DDBJ whole genome shotgun (WGS) entry which is preliminary data.</text>
</comment>
<feature type="compositionally biased region" description="Acidic residues" evidence="1">
    <location>
        <begin position="225"/>
        <end position="242"/>
    </location>
</feature>
<proteinExistence type="predicted"/>
<accession>S2KXG2</accession>
<organism evidence="2 3">
    <name type="scientific">Bilophila wadsworthia (strain 3_1_6)</name>
    <dbReference type="NCBI Taxonomy" id="563192"/>
    <lineage>
        <taxon>Bacteria</taxon>
        <taxon>Pseudomonadati</taxon>
        <taxon>Thermodesulfobacteriota</taxon>
        <taxon>Desulfovibrionia</taxon>
        <taxon>Desulfovibrionales</taxon>
        <taxon>Desulfovibrionaceae</taxon>
        <taxon>Bilophila</taxon>
    </lineage>
</organism>
<evidence type="ECO:0000256" key="1">
    <source>
        <dbReference type="SAM" id="MobiDB-lite"/>
    </source>
</evidence>
<dbReference type="Proteomes" id="UP000006034">
    <property type="component" value="Unassembled WGS sequence"/>
</dbReference>
<sequence>MQLPDYVTEGQEGDGERRERQLVQDLSPGQVLYGNENEKPYVLESKRPSANFSAFVEIVLRATAASVGIPYESLTKDFSKTNYSSARAALNEAWKLYSFYRNWFGRLYCQPVYEMVIEEAFLRGMFELPKGAPGFYEARAFWCNVDWIGPSRGFVDPVKEITATILALQNRLMTYGEAWAETGRDFDEGYARMLEESPLLALLAPLNLSTKIGKPGKDAAPEDGEKPDEEGDPEKETGEEDE</sequence>
<dbReference type="GO" id="GO:0019068">
    <property type="term" value="P:virion assembly"/>
    <property type="evidence" value="ECO:0007669"/>
    <property type="project" value="InterPro"/>
</dbReference>